<evidence type="ECO:0000313" key="3">
    <source>
        <dbReference type="Proteomes" id="UP000613580"/>
    </source>
</evidence>
<evidence type="ECO:0000256" key="1">
    <source>
        <dbReference type="SAM" id="MobiDB-lite"/>
    </source>
</evidence>
<evidence type="ECO:0000313" key="2">
    <source>
        <dbReference type="EMBL" id="KAF7320949.1"/>
    </source>
</evidence>
<keyword evidence="3" id="KW-1185">Reference proteome</keyword>
<dbReference type="Proteomes" id="UP000613580">
    <property type="component" value="Unassembled WGS sequence"/>
</dbReference>
<comment type="caution">
    <text evidence="2">The sequence shown here is derived from an EMBL/GenBank/DDBJ whole genome shotgun (WGS) entry which is preliminary data.</text>
</comment>
<feature type="compositionally biased region" description="Basic residues" evidence="1">
    <location>
        <begin position="8"/>
        <end position="20"/>
    </location>
</feature>
<feature type="region of interest" description="Disordered" evidence="1">
    <location>
        <begin position="1"/>
        <end position="72"/>
    </location>
</feature>
<protein>
    <submittedName>
        <fullName evidence="2">Uncharacterized protein</fullName>
    </submittedName>
</protein>
<gene>
    <name evidence="2" type="ORF">HMN09_00181600</name>
</gene>
<dbReference type="OrthoDB" id="3153997at2759"/>
<feature type="compositionally biased region" description="Polar residues" evidence="1">
    <location>
        <begin position="23"/>
        <end position="38"/>
    </location>
</feature>
<proteinExistence type="predicted"/>
<organism evidence="2 3">
    <name type="scientific">Mycena chlorophos</name>
    <name type="common">Agaric fungus</name>
    <name type="synonym">Agaricus chlorophos</name>
    <dbReference type="NCBI Taxonomy" id="658473"/>
    <lineage>
        <taxon>Eukaryota</taxon>
        <taxon>Fungi</taxon>
        <taxon>Dikarya</taxon>
        <taxon>Basidiomycota</taxon>
        <taxon>Agaricomycotina</taxon>
        <taxon>Agaricomycetes</taxon>
        <taxon>Agaricomycetidae</taxon>
        <taxon>Agaricales</taxon>
        <taxon>Marasmiineae</taxon>
        <taxon>Mycenaceae</taxon>
        <taxon>Mycena</taxon>
    </lineage>
</organism>
<accession>A0A8H6WQL9</accession>
<dbReference type="AlphaFoldDB" id="A0A8H6WQL9"/>
<reference evidence="2" key="1">
    <citation type="submission" date="2020-05" db="EMBL/GenBank/DDBJ databases">
        <title>Mycena genomes resolve the evolution of fungal bioluminescence.</title>
        <authorList>
            <person name="Tsai I.J."/>
        </authorList>
    </citation>
    <scope>NUCLEOTIDE SEQUENCE</scope>
    <source>
        <strain evidence="2">110903Hualien_Pintung</strain>
    </source>
</reference>
<sequence length="294" mass="32521">MPGPNNRRGGKTKKQTKKPRASLESTASSASHVRTPSPLSAGDITVNVGTYNDDERSPYHDYTEADPRMDPVILPDGPVYDGYTKPPSPFPEFPPEAFIHDPGNGHRVRSMRQFIPSFFAQSPAREDEDPIAAEFASMEVQEMLLLVADKGGVLTEEMALTLWYNKSRATSRVCPACQRLYRLGDVFKLSDPDDDEDEQAPSQPPLPQLLREQQISGLCSTFCFIAAAYNYPAAITSAWGTMAEEMDEQAWTLLNTSPEDGDQTRLSLALGMLVRMTRLHDLGLAQLVLDSDPE</sequence>
<feature type="compositionally biased region" description="Basic and acidic residues" evidence="1">
    <location>
        <begin position="53"/>
        <end position="69"/>
    </location>
</feature>
<name>A0A8H6WQL9_MYCCL</name>
<dbReference type="EMBL" id="JACAZE010000002">
    <property type="protein sequence ID" value="KAF7320949.1"/>
    <property type="molecule type" value="Genomic_DNA"/>
</dbReference>